<dbReference type="EMBL" id="ML769463">
    <property type="protein sequence ID" value="KAE9399885.1"/>
    <property type="molecule type" value="Genomic_DNA"/>
</dbReference>
<sequence>MSSTFTSKIPEATDLTFVDLPGLIQNASESEIGLAQGLVKKNIEGDKTLILITIPMSDEMENQEAVRLAKQADPSGIRTIGVLTKPDTITSGAIGSRQRWKEVLQGKIYPLHHGYYCVRLADDSERSRRPSRADSEVLSAEFFAKNEPWNNFVDRSRFGVPNFVKDISQLLLGLIETNLPNLKTAVDQLILECSNELKAMPIAPTREPSTEILLRISDFCRELREAVMGKDHKFLVHNNRRLYEAFKSAIERTQPNFWPFSSKEDYRNPGLHTQGGNVGPYDLEDVRDEIAEALTWELPGIIPYDAIKNIVLKSTSTWRAPTVECFESVFQSTSSTVEKLVARHFKQFTKLETLIKTLSHSELDVCKAEALSLLEKLLRHESVPLYTQNVIYLAEQESKWLREYTKIHLRSSQYYLIPGPPSPPQWTQSTPLPPSQWPQPAPSPPLPSTSYDDELSVMATVTAYFEVASKRFVDHIPLAIEHELNQTFSEKIQQTLIEDIMSGPDVAGKMEDLLSEDEAIASRRQFLEQRLERLKEIKEKLYQFDLAV</sequence>
<feature type="compositionally biased region" description="Pro residues" evidence="1">
    <location>
        <begin position="431"/>
        <end position="447"/>
    </location>
</feature>
<dbReference type="Gene3D" id="1.20.120.1240">
    <property type="entry name" value="Dynamin, middle domain"/>
    <property type="match status" value="1"/>
</dbReference>
<dbReference type="PRINTS" id="PR00195">
    <property type="entry name" value="DYNAMIN"/>
</dbReference>
<dbReference type="GO" id="GO:0003924">
    <property type="term" value="F:GTPase activity"/>
    <property type="evidence" value="ECO:0007669"/>
    <property type="project" value="InterPro"/>
</dbReference>
<dbReference type="InterPro" id="IPR020850">
    <property type="entry name" value="GED_dom"/>
</dbReference>
<feature type="region of interest" description="Disordered" evidence="1">
    <location>
        <begin position="420"/>
        <end position="450"/>
    </location>
</feature>
<name>A0A6A4HT28_9AGAR</name>
<dbReference type="GO" id="GO:0005874">
    <property type="term" value="C:microtubule"/>
    <property type="evidence" value="ECO:0007669"/>
    <property type="project" value="TreeGrafter"/>
</dbReference>
<dbReference type="PANTHER" id="PTHR11566">
    <property type="entry name" value="DYNAMIN"/>
    <property type="match status" value="1"/>
</dbReference>
<dbReference type="AlphaFoldDB" id="A0A6A4HT28"/>
<evidence type="ECO:0008006" key="6">
    <source>
        <dbReference type="Google" id="ProtNLM"/>
    </source>
</evidence>
<dbReference type="InterPro" id="IPR027417">
    <property type="entry name" value="P-loop_NTPase"/>
</dbReference>
<dbReference type="OrthoDB" id="5061070at2759"/>
<evidence type="ECO:0000256" key="1">
    <source>
        <dbReference type="SAM" id="MobiDB-lite"/>
    </source>
</evidence>
<dbReference type="SUPFAM" id="SSF52540">
    <property type="entry name" value="P-loop containing nucleoside triphosphate hydrolases"/>
    <property type="match status" value="1"/>
</dbReference>
<dbReference type="Gene3D" id="3.40.50.300">
    <property type="entry name" value="P-loop containing nucleotide triphosphate hydrolases"/>
    <property type="match status" value="1"/>
</dbReference>
<evidence type="ECO:0000313" key="4">
    <source>
        <dbReference type="EMBL" id="KAE9399885.1"/>
    </source>
</evidence>
<evidence type="ECO:0000259" key="3">
    <source>
        <dbReference type="PROSITE" id="PS51718"/>
    </source>
</evidence>
<accession>A0A6A4HT28</accession>
<evidence type="ECO:0000313" key="5">
    <source>
        <dbReference type="Proteomes" id="UP000799118"/>
    </source>
</evidence>
<dbReference type="GO" id="GO:0005525">
    <property type="term" value="F:GTP binding"/>
    <property type="evidence" value="ECO:0007669"/>
    <property type="project" value="InterPro"/>
</dbReference>
<dbReference type="SMART" id="SM00302">
    <property type="entry name" value="GED"/>
    <property type="match status" value="1"/>
</dbReference>
<feature type="domain" description="GED" evidence="2">
    <location>
        <begin position="454"/>
        <end position="548"/>
    </location>
</feature>
<dbReference type="InterPro" id="IPR022812">
    <property type="entry name" value="Dynamin"/>
</dbReference>
<dbReference type="GO" id="GO:0006897">
    <property type="term" value="P:endocytosis"/>
    <property type="evidence" value="ECO:0007669"/>
    <property type="project" value="TreeGrafter"/>
</dbReference>
<dbReference type="GO" id="GO:0016020">
    <property type="term" value="C:membrane"/>
    <property type="evidence" value="ECO:0007669"/>
    <property type="project" value="TreeGrafter"/>
</dbReference>
<dbReference type="InterPro" id="IPR045063">
    <property type="entry name" value="Dynamin_N"/>
</dbReference>
<dbReference type="PROSITE" id="PS51718">
    <property type="entry name" value="G_DYNAMIN_2"/>
    <property type="match status" value="1"/>
</dbReference>
<dbReference type="PANTHER" id="PTHR11566:SF21">
    <property type="entry name" value="DYNAMIN RELATED PROTEIN 1, ISOFORM A"/>
    <property type="match status" value="1"/>
</dbReference>
<dbReference type="Proteomes" id="UP000799118">
    <property type="component" value="Unassembled WGS sequence"/>
</dbReference>
<dbReference type="InterPro" id="IPR000375">
    <property type="entry name" value="Dynamin_stalk"/>
</dbReference>
<dbReference type="Pfam" id="PF00350">
    <property type="entry name" value="Dynamin_N"/>
    <property type="match status" value="1"/>
</dbReference>
<dbReference type="GO" id="GO:0005739">
    <property type="term" value="C:mitochondrion"/>
    <property type="evidence" value="ECO:0007669"/>
    <property type="project" value="TreeGrafter"/>
</dbReference>
<dbReference type="InterPro" id="IPR030381">
    <property type="entry name" value="G_DYNAMIN_dom"/>
</dbReference>
<dbReference type="InterPro" id="IPR003130">
    <property type="entry name" value="GED"/>
</dbReference>
<feature type="domain" description="Dynamin-type G" evidence="3">
    <location>
        <begin position="1"/>
        <end position="180"/>
    </location>
</feature>
<proteinExistence type="predicted"/>
<protein>
    <recommendedName>
        <fullName evidence="6">GED domain-containing protein</fullName>
    </recommendedName>
</protein>
<evidence type="ECO:0000259" key="2">
    <source>
        <dbReference type="PROSITE" id="PS51388"/>
    </source>
</evidence>
<dbReference type="Pfam" id="PF02212">
    <property type="entry name" value="GED"/>
    <property type="match status" value="1"/>
</dbReference>
<dbReference type="Pfam" id="PF01031">
    <property type="entry name" value="Dynamin_M"/>
    <property type="match status" value="1"/>
</dbReference>
<dbReference type="GO" id="GO:0008017">
    <property type="term" value="F:microtubule binding"/>
    <property type="evidence" value="ECO:0007669"/>
    <property type="project" value="TreeGrafter"/>
</dbReference>
<reference evidence="4" key="1">
    <citation type="journal article" date="2019" name="Environ. Microbiol.">
        <title>Fungal ecological strategies reflected in gene transcription - a case study of two litter decomposers.</title>
        <authorList>
            <person name="Barbi F."/>
            <person name="Kohler A."/>
            <person name="Barry K."/>
            <person name="Baskaran P."/>
            <person name="Daum C."/>
            <person name="Fauchery L."/>
            <person name="Ihrmark K."/>
            <person name="Kuo A."/>
            <person name="LaButti K."/>
            <person name="Lipzen A."/>
            <person name="Morin E."/>
            <person name="Grigoriev I.V."/>
            <person name="Henrissat B."/>
            <person name="Lindahl B."/>
            <person name="Martin F."/>
        </authorList>
    </citation>
    <scope>NUCLEOTIDE SEQUENCE</scope>
    <source>
        <strain evidence="4">JB14</strain>
    </source>
</reference>
<keyword evidence="5" id="KW-1185">Reference proteome</keyword>
<dbReference type="GO" id="GO:0016559">
    <property type="term" value="P:peroxisome fission"/>
    <property type="evidence" value="ECO:0007669"/>
    <property type="project" value="TreeGrafter"/>
</dbReference>
<organism evidence="4 5">
    <name type="scientific">Gymnopus androsaceus JB14</name>
    <dbReference type="NCBI Taxonomy" id="1447944"/>
    <lineage>
        <taxon>Eukaryota</taxon>
        <taxon>Fungi</taxon>
        <taxon>Dikarya</taxon>
        <taxon>Basidiomycota</taxon>
        <taxon>Agaricomycotina</taxon>
        <taxon>Agaricomycetes</taxon>
        <taxon>Agaricomycetidae</taxon>
        <taxon>Agaricales</taxon>
        <taxon>Marasmiineae</taxon>
        <taxon>Omphalotaceae</taxon>
        <taxon>Gymnopus</taxon>
    </lineage>
</organism>
<dbReference type="GO" id="GO:0000266">
    <property type="term" value="P:mitochondrial fission"/>
    <property type="evidence" value="ECO:0007669"/>
    <property type="project" value="TreeGrafter"/>
</dbReference>
<dbReference type="GO" id="GO:0048312">
    <property type="term" value="P:intracellular distribution of mitochondria"/>
    <property type="evidence" value="ECO:0007669"/>
    <property type="project" value="TreeGrafter"/>
</dbReference>
<dbReference type="PROSITE" id="PS51388">
    <property type="entry name" value="GED"/>
    <property type="match status" value="1"/>
</dbReference>
<gene>
    <name evidence="4" type="ORF">BT96DRAFT_675521</name>
</gene>